<sequence>MYRIDNKTAHTRAPQLPQTVRNTNPRVSTSTGVNHKPTVSRPQLKSNQSRDKVLPNNSQLKVKKTQVEVHHRIPSISNKMKSVTACK</sequence>
<proteinExistence type="predicted"/>
<name>A0A699X9Z1_TANCI</name>
<protein>
    <submittedName>
        <fullName evidence="2">Uncharacterized protein</fullName>
    </submittedName>
</protein>
<feature type="non-terminal residue" evidence="2">
    <location>
        <position position="87"/>
    </location>
</feature>
<comment type="caution">
    <text evidence="2">The sequence shown here is derived from an EMBL/GenBank/DDBJ whole genome shotgun (WGS) entry which is preliminary data.</text>
</comment>
<gene>
    <name evidence="2" type="ORF">Tci_928931</name>
</gene>
<reference evidence="2" key="1">
    <citation type="journal article" date="2019" name="Sci. Rep.">
        <title>Draft genome of Tanacetum cinerariifolium, the natural source of mosquito coil.</title>
        <authorList>
            <person name="Yamashiro T."/>
            <person name="Shiraishi A."/>
            <person name="Satake H."/>
            <person name="Nakayama K."/>
        </authorList>
    </citation>
    <scope>NUCLEOTIDE SEQUENCE</scope>
</reference>
<organism evidence="2">
    <name type="scientific">Tanacetum cinerariifolium</name>
    <name type="common">Dalmatian daisy</name>
    <name type="synonym">Chrysanthemum cinerariifolium</name>
    <dbReference type="NCBI Taxonomy" id="118510"/>
    <lineage>
        <taxon>Eukaryota</taxon>
        <taxon>Viridiplantae</taxon>
        <taxon>Streptophyta</taxon>
        <taxon>Embryophyta</taxon>
        <taxon>Tracheophyta</taxon>
        <taxon>Spermatophyta</taxon>
        <taxon>Magnoliopsida</taxon>
        <taxon>eudicotyledons</taxon>
        <taxon>Gunneridae</taxon>
        <taxon>Pentapetalae</taxon>
        <taxon>asterids</taxon>
        <taxon>campanulids</taxon>
        <taxon>Asterales</taxon>
        <taxon>Asteraceae</taxon>
        <taxon>Asteroideae</taxon>
        <taxon>Anthemideae</taxon>
        <taxon>Anthemidinae</taxon>
        <taxon>Tanacetum</taxon>
    </lineage>
</organism>
<accession>A0A699X9Z1</accession>
<feature type="region of interest" description="Disordered" evidence="1">
    <location>
        <begin position="1"/>
        <end position="69"/>
    </location>
</feature>
<feature type="compositionally biased region" description="Polar residues" evidence="1">
    <location>
        <begin position="16"/>
        <end position="33"/>
    </location>
</feature>
<evidence type="ECO:0000313" key="2">
    <source>
        <dbReference type="EMBL" id="GFD56962.1"/>
    </source>
</evidence>
<dbReference type="AlphaFoldDB" id="A0A699X9Z1"/>
<evidence type="ECO:0000256" key="1">
    <source>
        <dbReference type="SAM" id="MobiDB-lite"/>
    </source>
</evidence>
<dbReference type="EMBL" id="BKCJ011835348">
    <property type="protein sequence ID" value="GFD56962.1"/>
    <property type="molecule type" value="Genomic_DNA"/>
</dbReference>